<dbReference type="OrthoDB" id="10255543at2759"/>
<dbReference type="SMART" id="SM00329">
    <property type="entry name" value="BPI2"/>
    <property type="match status" value="1"/>
</dbReference>
<dbReference type="GO" id="GO:0008289">
    <property type="term" value="F:lipid binding"/>
    <property type="evidence" value="ECO:0007669"/>
    <property type="project" value="InterPro"/>
</dbReference>
<dbReference type="Gene3D" id="3.15.20.10">
    <property type="entry name" value="Bactericidal permeability-increasing protein, domain 2"/>
    <property type="match status" value="1"/>
</dbReference>
<feature type="domain" description="Lipid-binding serum glycoprotein C-terminal" evidence="2">
    <location>
        <begin position="169"/>
        <end position="374"/>
    </location>
</feature>
<accession>A0A0B1T3W8</accession>
<gene>
    <name evidence="3" type="ORF">OESDEN_09675</name>
</gene>
<protein>
    <submittedName>
        <fullName evidence="3">LBP / BPI / CETP family protein</fullName>
    </submittedName>
</protein>
<feature type="region of interest" description="Disordered" evidence="1">
    <location>
        <begin position="74"/>
        <end position="94"/>
    </location>
</feature>
<dbReference type="Pfam" id="PF02886">
    <property type="entry name" value="LBP_BPI_CETP_C"/>
    <property type="match status" value="1"/>
</dbReference>
<dbReference type="PANTHER" id="PTHR10504">
    <property type="entry name" value="BACTERICIDAL PERMEABILITY-INCREASING BPI PROTEIN-RELATED"/>
    <property type="match status" value="1"/>
</dbReference>
<proteinExistence type="predicted"/>
<keyword evidence="4" id="KW-1185">Reference proteome</keyword>
<evidence type="ECO:0000259" key="2">
    <source>
        <dbReference type="SMART" id="SM00329"/>
    </source>
</evidence>
<dbReference type="InterPro" id="IPR001124">
    <property type="entry name" value="Lipid-bd_serum_glycop_C"/>
</dbReference>
<sequence>MSSQSKQQLQEAICENVYRLTLLHFSSRISKLPPQISVHTLLKTFLATSDKTEADSQTVRFKRASSDDYYDDIEKSEKSATTRAPPAAPVNGSAKTWQEGNRKITFTPQDITHFFNVDRLRHMMIELTLLDASATRDDFTVGMSGQVSSNKISGVSPYKVPFPFRVPQNNQRRMAEIVLSEYSINSLLYFAHRTNSLLFHVDSRSPGVGTLLKTTCSVDEVCLSDQVEEIGNEFPGRSLELIIRSTNAPVMVLRKDSLKLNMEGRCLFFLEGTRQKVGVIPFATEVEVWLQTVGAHLKGRLSITKLNFTNGIEFFRLTADDLEGLRKTTRMALENMANSILDNGIPLSAPSASAPLRLSAIHVSVLPSVVLLQANVDLYSSFYNHSS</sequence>
<organism evidence="3 4">
    <name type="scientific">Oesophagostomum dentatum</name>
    <name type="common">Nodular worm</name>
    <dbReference type="NCBI Taxonomy" id="61180"/>
    <lineage>
        <taxon>Eukaryota</taxon>
        <taxon>Metazoa</taxon>
        <taxon>Ecdysozoa</taxon>
        <taxon>Nematoda</taxon>
        <taxon>Chromadorea</taxon>
        <taxon>Rhabditida</taxon>
        <taxon>Rhabditina</taxon>
        <taxon>Rhabditomorpha</taxon>
        <taxon>Strongyloidea</taxon>
        <taxon>Strongylidae</taxon>
        <taxon>Oesophagostomum</taxon>
    </lineage>
</organism>
<dbReference type="PANTHER" id="PTHR10504:SF134">
    <property type="entry name" value="BPI2 DOMAIN-CONTAINING PROTEIN"/>
    <property type="match status" value="1"/>
</dbReference>
<dbReference type="Proteomes" id="UP000053660">
    <property type="component" value="Unassembled WGS sequence"/>
</dbReference>
<evidence type="ECO:0000313" key="4">
    <source>
        <dbReference type="Proteomes" id="UP000053660"/>
    </source>
</evidence>
<dbReference type="SUPFAM" id="SSF55394">
    <property type="entry name" value="Bactericidal permeability-increasing protein, BPI"/>
    <property type="match status" value="1"/>
</dbReference>
<name>A0A0B1T3W8_OESDE</name>
<evidence type="ECO:0000256" key="1">
    <source>
        <dbReference type="SAM" id="MobiDB-lite"/>
    </source>
</evidence>
<dbReference type="InterPro" id="IPR032942">
    <property type="entry name" value="BPI/LBP/Plunc"/>
</dbReference>
<reference evidence="3 4" key="1">
    <citation type="submission" date="2014-03" db="EMBL/GenBank/DDBJ databases">
        <title>Draft genome of the hookworm Oesophagostomum dentatum.</title>
        <authorList>
            <person name="Mitreva M."/>
        </authorList>
    </citation>
    <scope>NUCLEOTIDE SEQUENCE [LARGE SCALE GENOMIC DNA]</scope>
    <source>
        <strain evidence="3 4">OD-Hann</strain>
    </source>
</reference>
<dbReference type="InterPro" id="IPR017943">
    <property type="entry name" value="Bactericidal_perm-incr_a/b_dom"/>
</dbReference>
<evidence type="ECO:0000313" key="3">
    <source>
        <dbReference type="EMBL" id="KHJ90482.1"/>
    </source>
</evidence>
<dbReference type="EMBL" id="KN552974">
    <property type="protein sequence ID" value="KHJ90482.1"/>
    <property type="molecule type" value="Genomic_DNA"/>
</dbReference>
<dbReference type="AlphaFoldDB" id="A0A0B1T3W8"/>
<dbReference type="GO" id="GO:0005615">
    <property type="term" value="C:extracellular space"/>
    <property type="evidence" value="ECO:0007669"/>
    <property type="project" value="TreeGrafter"/>
</dbReference>